<reference evidence="6 7" key="1">
    <citation type="submission" date="2018-04" db="EMBL/GenBank/DDBJ databases">
        <title>The genome of golden apple snail Pomacea canaliculata provides insight into stress tolerance and invasive adaptation.</title>
        <authorList>
            <person name="Liu C."/>
            <person name="Liu B."/>
            <person name="Ren Y."/>
            <person name="Zhang Y."/>
            <person name="Wang H."/>
            <person name="Li S."/>
            <person name="Jiang F."/>
            <person name="Yin L."/>
            <person name="Zhang G."/>
            <person name="Qian W."/>
            <person name="Fan W."/>
        </authorList>
    </citation>
    <scope>NUCLEOTIDE SEQUENCE [LARGE SCALE GENOMIC DNA]</scope>
    <source>
        <strain evidence="6">SZHN2017</strain>
        <tissue evidence="6">Muscle</tissue>
    </source>
</reference>
<dbReference type="InterPro" id="IPR002227">
    <property type="entry name" value="Tyrosinase_Cu-bd"/>
</dbReference>
<dbReference type="SUPFAM" id="SSF48056">
    <property type="entry name" value="Di-copper centre-containing domain"/>
    <property type="match status" value="1"/>
</dbReference>
<sequence>MTLVAVFVTTLLPPCVDPQFPSAITTPNVRDSLRLVNILIRRPIGPVSVRRECRMLNTSEFERITDVLNRAKRDTRVRPNVYDAFAFLHANPDVNVGAHQGPGFLPFHRVFVFLFEKLLRMYDPTISLCYWDSSLEPTLPASSPTWTSRLFGTPSGVVQSGFAGGWMTPLGPLTRNVGQVGRPYIAQDLERILQRDFLGEISFPAGDVDNNLEEKHNYVHSFVGGLMGQVETASYDPIFWFHHTMVDCLYELFREQQRKKGINPMRDWPADYGEPAHAPFAAMRMGRLRMIDGANDFFTNRTFRCLPSPIFCTSNADCGAYMRCNPATSRCLSDTLDVVPASSGAASDLNTLLNGLGGPRSVNNLLNSAPARGFNQLFQAPSLDALSASSFLQSIGDSRFGSGTLGSSVFSRGRLPPAIYFQQASITSDDILFFLAIFPRRLF</sequence>
<evidence type="ECO:0000313" key="7">
    <source>
        <dbReference type="Proteomes" id="UP000245119"/>
    </source>
</evidence>
<evidence type="ECO:0000313" key="6">
    <source>
        <dbReference type="EMBL" id="PVD20657.1"/>
    </source>
</evidence>
<dbReference type="PROSITE" id="PS00498">
    <property type="entry name" value="TYROSINASE_2"/>
    <property type="match status" value="1"/>
</dbReference>
<dbReference type="PANTHER" id="PTHR11474">
    <property type="entry name" value="TYROSINASE FAMILY MEMBER"/>
    <property type="match status" value="1"/>
</dbReference>
<evidence type="ECO:0000259" key="5">
    <source>
        <dbReference type="PROSITE" id="PS00498"/>
    </source>
</evidence>
<keyword evidence="2" id="KW-0186">Copper</keyword>
<evidence type="ECO:0000259" key="4">
    <source>
        <dbReference type="PROSITE" id="PS00497"/>
    </source>
</evidence>
<dbReference type="PRINTS" id="PR00092">
    <property type="entry name" value="TYROSINASE"/>
</dbReference>
<feature type="domain" description="Tyrosinase copper-binding" evidence="5">
    <location>
        <begin position="236"/>
        <end position="247"/>
    </location>
</feature>
<evidence type="ECO:0000256" key="2">
    <source>
        <dbReference type="ARBA" id="ARBA00023008"/>
    </source>
</evidence>
<dbReference type="STRING" id="400727.A0A2T7NHK1"/>
<gene>
    <name evidence="6" type="ORF">C0Q70_18815</name>
</gene>
<comment type="caution">
    <text evidence="6">The sequence shown here is derived from an EMBL/GenBank/DDBJ whole genome shotgun (WGS) entry which is preliminary data.</text>
</comment>
<keyword evidence="7" id="KW-1185">Reference proteome</keyword>
<dbReference type="Pfam" id="PF00264">
    <property type="entry name" value="Tyrosinase"/>
    <property type="match status" value="2"/>
</dbReference>
<feature type="signal peptide" evidence="3">
    <location>
        <begin position="1"/>
        <end position="18"/>
    </location>
</feature>
<dbReference type="PROSITE" id="PS00497">
    <property type="entry name" value="TYROSINASE_1"/>
    <property type="match status" value="1"/>
</dbReference>
<dbReference type="Gene3D" id="1.10.1280.10">
    <property type="entry name" value="Di-copper center containing domain from catechol oxidase"/>
    <property type="match status" value="1"/>
</dbReference>
<dbReference type="PANTHER" id="PTHR11474:SF126">
    <property type="entry name" value="TYROSINASE-LIKE PROTEIN TYR-1-RELATED"/>
    <property type="match status" value="1"/>
</dbReference>
<dbReference type="EMBL" id="PZQS01000012">
    <property type="protein sequence ID" value="PVD20657.1"/>
    <property type="molecule type" value="Genomic_DNA"/>
</dbReference>
<proteinExistence type="predicted"/>
<keyword evidence="1" id="KW-0479">Metal-binding</keyword>
<accession>A0A2T7NHK1</accession>
<protein>
    <recommendedName>
        <fullName evidence="4 5">Tyrosinase copper-binding domain-containing protein</fullName>
    </recommendedName>
</protein>
<dbReference type="Proteomes" id="UP000245119">
    <property type="component" value="Linkage Group LG12"/>
</dbReference>
<dbReference type="InterPro" id="IPR008922">
    <property type="entry name" value="Di-copper_centre_dom_sf"/>
</dbReference>
<evidence type="ECO:0000256" key="3">
    <source>
        <dbReference type="SAM" id="SignalP"/>
    </source>
</evidence>
<organism evidence="6 7">
    <name type="scientific">Pomacea canaliculata</name>
    <name type="common">Golden apple snail</name>
    <dbReference type="NCBI Taxonomy" id="400727"/>
    <lineage>
        <taxon>Eukaryota</taxon>
        <taxon>Metazoa</taxon>
        <taxon>Spiralia</taxon>
        <taxon>Lophotrochozoa</taxon>
        <taxon>Mollusca</taxon>
        <taxon>Gastropoda</taxon>
        <taxon>Caenogastropoda</taxon>
        <taxon>Architaenioglossa</taxon>
        <taxon>Ampullarioidea</taxon>
        <taxon>Ampullariidae</taxon>
        <taxon>Pomacea</taxon>
    </lineage>
</organism>
<dbReference type="AlphaFoldDB" id="A0A2T7NHK1"/>
<feature type="domain" description="Tyrosinase copper-binding" evidence="4">
    <location>
        <begin position="99"/>
        <end position="116"/>
    </location>
</feature>
<dbReference type="OrthoDB" id="6132182at2759"/>
<keyword evidence="3" id="KW-0732">Signal</keyword>
<feature type="chain" id="PRO_5015557201" description="Tyrosinase copper-binding domain-containing protein" evidence="3">
    <location>
        <begin position="19"/>
        <end position="443"/>
    </location>
</feature>
<dbReference type="InterPro" id="IPR050316">
    <property type="entry name" value="Tyrosinase/Hemocyanin"/>
</dbReference>
<dbReference type="GO" id="GO:0016491">
    <property type="term" value="F:oxidoreductase activity"/>
    <property type="evidence" value="ECO:0007669"/>
    <property type="project" value="InterPro"/>
</dbReference>
<evidence type="ECO:0000256" key="1">
    <source>
        <dbReference type="ARBA" id="ARBA00022723"/>
    </source>
</evidence>
<name>A0A2T7NHK1_POMCA</name>
<dbReference type="GO" id="GO:0046872">
    <property type="term" value="F:metal ion binding"/>
    <property type="evidence" value="ECO:0007669"/>
    <property type="project" value="UniProtKB-KW"/>
</dbReference>